<organism evidence="14 15">
    <name type="scientific">Ruixingdingia sedimenti</name>
    <dbReference type="NCBI Taxonomy" id="3073604"/>
    <lineage>
        <taxon>Bacteria</taxon>
        <taxon>Pseudomonadati</taxon>
        <taxon>Pseudomonadota</taxon>
        <taxon>Alphaproteobacteria</taxon>
        <taxon>Rhodobacterales</taxon>
        <taxon>Paracoccaceae</taxon>
        <taxon>Ruixingdingia</taxon>
    </lineage>
</organism>
<keyword evidence="6" id="KW-0378">Hydrolase</keyword>
<comment type="cofactor">
    <cofactor evidence="1">
        <name>Zn(2+)</name>
        <dbReference type="ChEBI" id="CHEBI:29105"/>
    </cofactor>
</comment>
<keyword evidence="3" id="KW-0645">Protease</keyword>
<dbReference type="Pfam" id="PF08291">
    <property type="entry name" value="Peptidase_M15_3"/>
    <property type="match status" value="1"/>
</dbReference>
<proteinExistence type="inferred from homology"/>
<evidence type="ECO:0000256" key="7">
    <source>
        <dbReference type="ARBA" id="ARBA00022833"/>
    </source>
</evidence>
<feature type="domain" description="Peptidase M15A C-terminal" evidence="13">
    <location>
        <begin position="23"/>
        <end position="123"/>
    </location>
</feature>
<evidence type="ECO:0000256" key="12">
    <source>
        <dbReference type="SAM" id="Phobius"/>
    </source>
</evidence>
<keyword evidence="8" id="KW-0482">Metalloprotease</keyword>
<keyword evidence="12" id="KW-0812">Transmembrane</keyword>
<keyword evidence="15" id="KW-1185">Reference proteome</keyword>
<dbReference type="PANTHER" id="PTHR37425">
    <property type="match status" value="1"/>
</dbReference>
<evidence type="ECO:0000256" key="9">
    <source>
        <dbReference type="ARBA" id="ARBA00023316"/>
    </source>
</evidence>
<evidence type="ECO:0000259" key="13">
    <source>
        <dbReference type="Pfam" id="PF08291"/>
    </source>
</evidence>
<comment type="similarity">
    <text evidence="10">Belongs to the peptidase M15 family.</text>
</comment>
<evidence type="ECO:0000256" key="2">
    <source>
        <dbReference type="ARBA" id="ARBA00004776"/>
    </source>
</evidence>
<evidence type="ECO:0000256" key="4">
    <source>
        <dbReference type="ARBA" id="ARBA00022723"/>
    </source>
</evidence>
<dbReference type="RefSeq" id="WP_310458393.1">
    <property type="nucleotide sequence ID" value="NZ_JAVKPH010000023.1"/>
</dbReference>
<protein>
    <recommendedName>
        <fullName evidence="11">Murein endopeptidase K</fullName>
    </recommendedName>
</protein>
<name>A0ABU1FCM1_9RHOB</name>
<evidence type="ECO:0000256" key="6">
    <source>
        <dbReference type="ARBA" id="ARBA00022801"/>
    </source>
</evidence>
<dbReference type="EMBL" id="JAVKPH010000023">
    <property type="protein sequence ID" value="MDR5654219.1"/>
    <property type="molecule type" value="Genomic_DNA"/>
</dbReference>
<keyword evidence="12" id="KW-1133">Transmembrane helix</keyword>
<keyword evidence="7" id="KW-0862">Zinc</keyword>
<sequence length="226" mass="24495">MSDPIRNYRHFRDLPPQLWRWPNFSPAEIACRGTGQLKLVPEAMDRLQALRDRLGKPLIVRSAYRSPEHNRAVGGAKASKHMQGTAFDIAMANHDPAAFEAAARAVGFLGFGYYPRSGFMHIDLGPARVWGEPFPLRATAFAAEAPPAREALADSRTLKGSGAAGVATLGAAGVEVAQEVLAEAQGAILPLVPYLDTLRWLLIAVALAGVAVTIHARIDDWKRGRR</sequence>
<dbReference type="Gene3D" id="3.30.1380.10">
    <property type="match status" value="1"/>
</dbReference>
<dbReference type="PANTHER" id="PTHR37425:SF1">
    <property type="entry name" value="OUTER MEMBRANE PROTEIN"/>
    <property type="match status" value="1"/>
</dbReference>
<accession>A0ABU1FCM1</accession>
<keyword evidence="4" id="KW-0479">Metal-binding</keyword>
<evidence type="ECO:0000256" key="10">
    <source>
        <dbReference type="ARBA" id="ARBA00093448"/>
    </source>
</evidence>
<gene>
    <name evidence="14" type="ORF">RGD00_16520</name>
</gene>
<keyword evidence="5" id="KW-0732">Signal</keyword>
<keyword evidence="14" id="KW-0121">Carboxypeptidase</keyword>
<dbReference type="InterPro" id="IPR009045">
    <property type="entry name" value="Zn_M74/Hedgehog-like"/>
</dbReference>
<comment type="pathway">
    <text evidence="2">Cell wall biogenesis; cell wall polysaccharide biosynthesis.</text>
</comment>
<evidence type="ECO:0000256" key="3">
    <source>
        <dbReference type="ARBA" id="ARBA00022670"/>
    </source>
</evidence>
<evidence type="ECO:0000256" key="8">
    <source>
        <dbReference type="ARBA" id="ARBA00023049"/>
    </source>
</evidence>
<comment type="caution">
    <text evidence="14">The sequence shown here is derived from an EMBL/GenBank/DDBJ whole genome shotgun (WGS) entry which is preliminary data.</text>
</comment>
<reference evidence="14 15" key="1">
    <citation type="submission" date="2023-09" db="EMBL/GenBank/DDBJ databases">
        <title>Xinfangfangia sedmenti sp. nov., isolated the sedment.</title>
        <authorList>
            <person name="Xu L."/>
        </authorList>
    </citation>
    <scope>NUCLEOTIDE SEQUENCE [LARGE SCALE GENOMIC DNA]</scope>
    <source>
        <strain evidence="14 15">LG-4</strain>
    </source>
</reference>
<evidence type="ECO:0000256" key="5">
    <source>
        <dbReference type="ARBA" id="ARBA00022729"/>
    </source>
</evidence>
<keyword evidence="9" id="KW-0961">Cell wall biogenesis/degradation</keyword>
<dbReference type="SUPFAM" id="SSF55166">
    <property type="entry name" value="Hedgehog/DD-peptidase"/>
    <property type="match status" value="1"/>
</dbReference>
<feature type="transmembrane region" description="Helical" evidence="12">
    <location>
        <begin position="198"/>
        <end position="218"/>
    </location>
</feature>
<dbReference type="InterPro" id="IPR013230">
    <property type="entry name" value="Peptidase_M15A_C"/>
</dbReference>
<evidence type="ECO:0000256" key="11">
    <source>
        <dbReference type="ARBA" id="ARBA00093666"/>
    </source>
</evidence>
<dbReference type="GO" id="GO:0004180">
    <property type="term" value="F:carboxypeptidase activity"/>
    <property type="evidence" value="ECO:0007669"/>
    <property type="project" value="UniProtKB-KW"/>
</dbReference>
<keyword evidence="12" id="KW-0472">Membrane</keyword>
<evidence type="ECO:0000313" key="14">
    <source>
        <dbReference type="EMBL" id="MDR5654219.1"/>
    </source>
</evidence>
<dbReference type="Proteomes" id="UP001247754">
    <property type="component" value="Unassembled WGS sequence"/>
</dbReference>
<dbReference type="InterPro" id="IPR010275">
    <property type="entry name" value="MepK"/>
</dbReference>
<evidence type="ECO:0000313" key="15">
    <source>
        <dbReference type="Proteomes" id="UP001247754"/>
    </source>
</evidence>
<evidence type="ECO:0000256" key="1">
    <source>
        <dbReference type="ARBA" id="ARBA00001947"/>
    </source>
</evidence>